<dbReference type="PANTHER" id="PTHR32089:SF112">
    <property type="entry name" value="LYSOZYME-LIKE PROTEIN-RELATED"/>
    <property type="match status" value="1"/>
</dbReference>
<reference evidence="6 7" key="1">
    <citation type="submission" date="2024-11" db="EMBL/GenBank/DDBJ databases">
        <authorList>
            <person name="Heng Y.C."/>
            <person name="Lim A.C.H."/>
            <person name="Lee J.K.Y."/>
            <person name="Kittelmann S."/>
        </authorList>
    </citation>
    <scope>NUCLEOTIDE SEQUENCE [LARGE SCALE GENOMIC DNA]</scope>
    <source>
        <strain evidence="6 7">WILCCON 0112</strain>
    </source>
</reference>
<name>A0ABW8S4F8_9CLOT</name>
<evidence type="ECO:0000313" key="7">
    <source>
        <dbReference type="Proteomes" id="UP001623600"/>
    </source>
</evidence>
<proteinExistence type="predicted"/>
<evidence type="ECO:0000256" key="3">
    <source>
        <dbReference type="SAM" id="Coils"/>
    </source>
</evidence>
<feature type="coiled-coil region" evidence="3">
    <location>
        <begin position="71"/>
        <end position="98"/>
    </location>
</feature>
<dbReference type="InterPro" id="IPR024478">
    <property type="entry name" value="HlyB_4HB_MCP"/>
</dbReference>
<organism evidence="6 7">
    <name type="scientific">Candidatus Clostridium helianthi</name>
    <dbReference type="NCBI Taxonomy" id="3381660"/>
    <lineage>
        <taxon>Bacteria</taxon>
        <taxon>Bacillati</taxon>
        <taxon>Bacillota</taxon>
        <taxon>Clostridia</taxon>
        <taxon>Eubacteriales</taxon>
        <taxon>Clostridiaceae</taxon>
        <taxon>Clostridium</taxon>
    </lineage>
</organism>
<dbReference type="SUPFAM" id="SSF58104">
    <property type="entry name" value="Methyl-accepting chemotaxis protein (MCP) signaling domain"/>
    <property type="match status" value="1"/>
</dbReference>
<evidence type="ECO:0000256" key="2">
    <source>
        <dbReference type="PROSITE-ProRule" id="PRU00284"/>
    </source>
</evidence>
<dbReference type="InterPro" id="IPR004089">
    <property type="entry name" value="MCPsignal_dom"/>
</dbReference>
<keyword evidence="4" id="KW-0812">Transmembrane</keyword>
<feature type="domain" description="Methyl-accepting transducer" evidence="5">
    <location>
        <begin position="285"/>
        <end position="542"/>
    </location>
</feature>
<evidence type="ECO:0000256" key="4">
    <source>
        <dbReference type="SAM" id="Phobius"/>
    </source>
</evidence>
<keyword evidence="1 2" id="KW-0807">Transducer</keyword>
<keyword evidence="4" id="KW-1133">Transmembrane helix</keyword>
<dbReference type="PANTHER" id="PTHR32089">
    <property type="entry name" value="METHYL-ACCEPTING CHEMOTAXIS PROTEIN MCPB"/>
    <property type="match status" value="1"/>
</dbReference>
<evidence type="ECO:0000256" key="1">
    <source>
        <dbReference type="ARBA" id="ARBA00023224"/>
    </source>
</evidence>
<sequence length="571" mass="63241">MRFTIKKKLIAAFGLIILLASFLGMYSISSIKSLNDKSDEITKVWFNGNDLAHTMNTTMADYRVREYRHVATNDENLMNDTENELKTLKDKFETALNDYQGTMILEEEKDLVAEIKEEYLKYFEISNKVLALSREGKKVEANELSLSEAKQDFDKVNDTITKLVVLNQEQANLANAQNNKTYEQARFMLIMIAITIILFSIVVAAYITINITKSMKFITDFINKTADLDLAFDQDGLKTINKYKDEFFDMGMALAGMRKIFRETIDNIKKNSINVSSNADNLSSIIGETSETIEGVAKAIDDMAQGSTDLAKNVEDGAEKLGLLADEINEVVKSTELMKNHIKMVSDANLEGIEYISKLKEAVKANNSVAGKVSVQVNLLDKKSESIGKISDTIKSIASQINLLSLNAAIEAARAGEQGKGFAVVADEIRKLAAETAHSTKEIDSIVAEVKKEISTTKLEMANEESAINETSISSIETEKAFKAIDDSVNNIIKQIENLIVRINSIDNNKDGVVENVTDISAISEESASTTEEISASIQEQSASMEQISESAKDLKKISIELQELIAKFRT</sequence>
<dbReference type="PROSITE" id="PS50111">
    <property type="entry name" value="CHEMOTAXIS_TRANSDUC_2"/>
    <property type="match status" value="1"/>
</dbReference>
<keyword evidence="4" id="KW-0472">Membrane</keyword>
<keyword evidence="7" id="KW-1185">Reference proteome</keyword>
<dbReference type="Gene3D" id="1.10.287.950">
    <property type="entry name" value="Methyl-accepting chemotaxis protein"/>
    <property type="match status" value="1"/>
</dbReference>
<dbReference type="RefSeq" id="WP_406760925.1">
    <property type="nucleotide sequence ID" value="NZ_JBJIAB010000008.1"/>
</dbReference>
<feature type="transmembrane region" description="Helical" evidence="4">
    <location>
        <begin position="187"/>
        <end position="209"/>
    </location>
</feature>
<keyword evidence="3" id="KW-0175">Coiled coil</keyword>
<evidence type="ECO:0000313" key="6">
    <source>
        <dbReference type="EMBL" id="MFL0165105.1"/>
    </source>
</evidence>
<dbReference type="Pfam" id="PF12729">
    <property type="entry name" value="4HB_MCP_1"/>
    <property type="match status" value="1"/>
</dbReference>
<accession>A0ABW8S4F8</accession>
<gene>
    <name evidence="6" type="ORF">ACJDTP_08505</name>
</gene>
<comment type="caution">
    <text evidence="6">The sequence shown here is derived from an EMBL/GenBank/DDBJ whole genome shotgun (WGS) entry which is preliminary data.</text>
</comment>
<protein>
    <submittedName>
        <fullName evidence="6">Methyl-accepting chemotaxis protein</fullName>
    </submittedName>
</protein>
<dbReference type="EMBL" id="JBJIAB010000008">
    <property type="protein sequence ID" value="MFL0165105.1"/>
    <property type="molecule type" value="Genomic_DNA"/>
</dbReference>
<evidence type="ECO:0000259" key="5">
    <source>
        <dbReference type="PROSITE" id="PS50111"/>
    </source>
</evidence>
<dbReference type="Pfam" id="PF00015">
    <property type="entry name" value="MCPsignal"/>
    <property type="match status" value="1"/>
</dbReference>
<dbReference type="SMART" id="SM00283">
    <property type="entry name" value="MA"/>
    <property type="match status" value="1"/>
</dbReference>
<dbReference type="Proteomes" id="UP001623600">
    <property type="component" value="Unassembled WGS sequence"/>
</dbReference>